<dbReference type="RefSeq" id="WP_286660390.1">
    <property type="nucleotide sequence ID" value="NZ_JASZYV010000002.1"/>
</dbReference>
<dbReference type="CDD" id="cd09019">
    <property type="entry name" value="galactose_mutarotase_like"/>
    <property type="match status" value="1"/>
</dbReference>
<proteinExistence type="inferred from homology"/>
<dbReference type="InterPro" id="IPR047215">
    <property type="entry name" value="Galactose_mutarotase-like"/>
</dbReference>
<dbReference type="InterPro" id="IPR008183">
    <property type="entry name" value="Aldose_1/G6P_1-epimerase"/>
</dbReference>
<dbReference type="InterPro" id="IPR015443">
    <property type="entry name" value="Aldose_1-epimerase"/>
</dbReference>
<comment type="pathway">
    <text evidence="1 5">Carbohydrate metabolism; hexose metabolism.</text>
</comment>
<protein>
    <recommendedName>
        <fullName evidence="5">Aldose 1-epimerase</fullName>
        <ecNumber evidence="5">5.1.3.3</ecNumber>
    </recommendedName>
</protein>
<evidence type="ECO:0000256" key="4">
    <source>
        <dbReference type="ARBA" id="ARBA00023277"/>
    </source>
</evidence>
<sequence>MDLKHDADAGAARVERRPYGRLADGREVHEYTLAAGGLTLCAIEFGGIVTALRVPDRRGRMDNIVLGLPTLHDYESRNPHLGTIVGRYANRIAGGRFMLDAHTAELNRNEGANTLHGGTRGFGQRWWDIEANPPAGDGSVSITLRRTSNDGEEGFPGTMAVEVVYTLGPGPQWRIDYRATCDRPTVVNLSHHDYFNLRGHGDAMDHRLWLPASRYCPVDEGLIPLGIAPVAGTPFDFRDTTRIGERIRQPHEQLLRARGYDHNWVLDADRPAQADGLRLSARLEDPHSGRTMDVLSTEPGVQFYSGNFLDGSLTGSAGQTLRQGDGLCLETQHFPDSPNRPASEFPSTRLEPGQTFRSRTVHRFGCLPESTSN</sequence>
<gene>
    <name evidence="6" type="ORF">QTH91_12510</name>
</gene>
<dbReference type="GO" id="GO:0016853">
    <property type="term" value="F:isomerase activity"/>
    <property type="evidence" value="ECO:0007669"/>
    <property type="project" value="UniProtKB-KW"/>
</dbReference>
<evidence type="ECO:0000256" key="5">
    <source>
        <dbReference type="PIRNR" id="PIRNR005096"/>
    </source>
</evidence>
<dbReference type="Gene3D" id="2.70.98.10">
    <property type="match status" value="1"/>
</dbReference>
<dbReference type="Pfam" id="PF01263">
    <property type="entry name" value="Aldose_epim"/>
    <property type="match status" value="1"/>
</dbReference>
<dbReference type="InterPro" id="IPR014718">
    <property type="entry name" value="GH-type_carb-bd"/>
</dbReference>
<dbReference type="PANTHER" id="PTHR10091">
    <property type="entry name" value="ALDOSE-1-EPIMERASE"/>
    <property type="match status" value="1"/>
</dbReference>
<dbReference type="SUPFAM" id="SSF74650">
    <property type="entry name" value="Galactose mutarotase-like"/>
    <property type="match status" value="1"/>
</dbReference>
<keyword evidence="3 5" id="KW-0413">Isomerase</keyword>
<dbReference type="InterPro" id="IPR011013">
    <property type="entry name" value="Gal_mutarotase_sf_dom"/>
</dbReference>
<keyword evidence="7" id="KW-1185">Reference proteome</keyword>
<dbReference type="EMBL" id="JASZYV010000002">
    <property type="protein sequence ID" value="MDM0045309.1"/>
    <property type="molecule type" value="Genomic_DNA"/>
</dbReference>
<dbReference type="PANTHER" id="PTHR10091:SF0">
    <property type="entry name" value="GALACTOSE MUTAROTASE"/>
    <property type="match status" value="1"/>
</dbReference>
<name>A0ABT7NBK0_9BURK</name>
<comment type="similarity">
    <text evidence="2 5">Belongs to the aldose epimerase family.</text>
</comment>
<evidence type="ECO:0000256" key="3">
    <source>
        <dbReference type="ARBA" id="ARBA00023235"/>
    </source>
</evidence>
<accession>A0ABT7NBK0</accession>
<dbReference type="PIRSF" id="PIRSF005096">
    <property type="entry name" value="GALM"/>
    <property type="match status" value="1"/>
</dbReference>
<dbReference type="EC" id="5.1.3.3" evidence="5"/>
<keyword evidence="4 5" id="KW-0119">Carbohydrate metabolism</keyword>
<evidence type="ECO:0000256" key="2">
    <source>
        <dbReference type="ARBA" id="ARBA00006206"/>
    </source>
</evidence>
<evidence type="ECO:0000313" key="7">
    <source>
        <dbReference type="Proteomes" id="UP001174908"/>
    </source>
</evidence>
<comment type="caution">
    <text evidence="6">The sequence shown here is derived from an EMBL/GenBank/DDBJ whole genome shotgun (WGS) entry which is preliminary data.</text>
</comment>
<dbReference type="NCBIfam" id="NF008277">
    <property type="entry name" value="PRK11055.1"/>
    <property type="match status" value="1"/>
</dbReference>
<evidence type="ECO:0000313" key="6">
    <source>
        <dbReference type="EMBL" id="MDM0045309.1"/>
    </source>
</evidence>
<organism evidence="6 7">
    <name type="scientific">Variovorax dokdonensis</name>
    <dbReference type="NCBI Taxonomy" id="344883"/>
    <lineage>
        <taxon>Bacteria</taxon>
        <taxon>Pseudomonadati</taxon>
        <taxon>Pseudomonadota</taxon>
        <taxon>Betaproteobacteria</taxon>
        <taxon>Burkholderiales</taxon>
        <taxon>Comamonadaceae</taxon>
        <taxon>Variovorax</taxon>
    </lineage>
</organism>
<reference evidence="6" key="1">
    <citation type="submission" date="2023-06" db="EMBL/GenBank/DDBJ databases">
        <authorList>
            <person name="Jiang Y."/>
            <person name="Liu Q."/>
        </authorList>
    </citation>
    <scope>NUCLEOTIDE SEQUENCE</scope>
    <source>
        <strain evidence="6">CGMCC 1.12089</strain>
    </source>
</reference>
<comment type="catalytic activity">
    <reaction evidence="5">
        <text>alpha-D-glucose = beta-D-glucose</text>
        <dbReference type="Rhea" id="RHEA:10264"/>
        <dbReference type="ChEBI" id="CHEBI:15903"/>
        <dbReference type="ChEBI" id="CHEBI:17925"/>
        <dbReference type="EC" id="5.1.3.3"/>
    </reaction>
</comment>
<dbReference type="Proteomes" id="UP001174908">
    <property type="component" value="Unassembled WGS sequence"/>
</dbReference>
<evidence type="ECO:0000256" key="1">
    <source>
        <dbReference type="ARBA" id="ARBA00005028"/>
    </source>
</evidence>